<gene>
    <name evidence="2" type="ORF">C9J12_09290</name>
</gene>
<evidence type="ECO:0000256" key="1">
    <source>
        <dbReference type="SAM" id="Phobius"/>
    </source>
</evidence>
<dbReference type="EMBL" id="PYMJ01000007">
    <property type="protein sequence ID" value="PSU49270.1"/>
    <property type="molecule type" value="Genomic_DNA"/>
</dbReference>
<name>A0A2T3JK34_9GAMM</name>
<evidence type="ECO:0000313" key="2">
    <source>
        <dbReference type="EMBL" id="PSU49270.1"/>
    </source>
</evidence>
<dbReference type="AlphaFoldDB" id="A0A2T3JK34"/>
<protein>
    <submittedName>
        <fullName evidence="2">Uncharacterized protein</fullName>
    </submittedName>
</protein>
<organism evidence="2 3">
    <name type="scientific">Photobacterium frigidiphilum</name>
    <dbReference type="NCBI Taxonomy" id="264736"/>
    <lineage>
        <taxon>Bacteria</taxon>
        <taxon>Pseudomonadati</taxon>
        <taxon>Pseudomonadota</taxon>
        <taxon>Gammaproteobacteria</taxon>
        <taxon>Vibrionales</taxon>
        <taxon>Vibrionaceae</taxon>
        <taxon>Photobacterium</taxon>
    </lineage>
</organism>
<feature type="transmembrane region" description="Helical" evidence="1">
    <location>
        <begin position="41"/>
        <end position="61"/>
    </location>
</feature>
<keyword evidence="3" id="KW-1185">Reference proteome</keyword>
<keyword evidence="1" id="KW-0812">Transmembrane</keyword>
<accession>A0A2T3JK34</accession>
<reference evidence="2 3" key="1">
    <citation type="submission" date="2018-01" db="EMBL/GenBank/DDBJ databases">
        <title>Whole genome sequencing of Histamine producing bacteria.</title>
        <authorList>
            <person name="Butler K."/>
        </authorList>
    </citation>
    <scope>NUCLEOTIDE SEQUENCE [LARGE SCALE GENOMIC DNA]</scope>
    <source>
        <strain evidence="2 3">JCM 12947</strain>
    </source>
</reference>
<feature type="transmembrane region" description="Helical" evidence="1">
    <location>
        <begin position="68"/>
        <end position="86"/>
    </location>
</feature>
<comment type="caution">
    <text evidence="2">The sequence shown here is derived from an EMBL/GenBank/DDBJ whole genome shotgun (WGS) entry which is preliminary data.</text>
</comment>
<keyword evidence="1" id="KW-0472">Membrane</keyword>
<dbReference type="OrthoDB" id="9895272at2"/>
<dbReference type="Proteomes" id="UP000240987">
    <property type="component" value="Unassembled WGS sequence"/>
</dbReference>
<evidence type="ECO:0000313" key="3">
    <source>
        <dbReference type="Proteomes" id="UP000240987"/>
    </source>
</evidence>
<sequence length="89" mass="10428">MLLFCDCWRWRFSALIITWQYCDDSQMKNNSKAVDSYRYDILWQIIFAIVMIIGILACLLIPDNVNHAFLFGSSWMLGCIVIGWLISKD</sequence>
<keyword evidence="1" id="KW-1133">Transmembrane helix</keyword>
<proteinExistence type="predicted"/>